<dbReference type="InterPro" id="IPR044730">
    <property type="entry name" value="RNase_H-like_dom_plant"/>
</dbReference>
<dbReference type="EMBL" id="CP144753">
    <property type="protein sequence ID" value="WVZ92865.1"/>
    <property type="molecule type" value="Genomic_DNA"/>
</dbReference>
<proteinExistence type="predicted"/>
<dbReference type="InterPro" id="IPR036397">
    <property type="entry name" value="RNaseH_sf"/>
</dbReference>
<evidence type="ECO:0008006" key="5">
    <source>
        <dbReference type="Google" id="ProtNLM"/>
    </source>
</evidence>
<sequence>MFIWRLAHNSLPVKRNLARRGIKTETACPLCFRLNEDCGHLFFKCKKAKQCWRAMNLEHVRADLELCKSGEETVARILNLEQHEQNRVFIWLWRWWSARNKANDGSKLATVSDICSSVSFYLLELEQLATNCKDKAKSPSARWRPPPADYYKINVDASYHEVSKQGGWGFVARDANDIFLEGGAGSFLHVADAQQAETLGVLRSLERIVELGMTRIILETDSSTVGRAITSPGNIICQLLQFFTGRSLTITLQDSMLLEILMDRELYSQRQAHDKNLLFI</sequence>
<feature type="domain" description="Reverse transcriptase zinc-binding" evidence="2">
    <location>
        <begin position="1"/>
        <end position="52"/>
    </location>
</feature>
<name>A0AAQ3UII2_PASNO</name>
<evidence type="ECO:0000313" key="4">
    <source>
        <dbReference type="Proteomes" id="UP001341281"/>
    </source>
</evidence>
<evidence type="ECO:0000259" key="1">
    <source>
        <dbReference type="Pfam" id="PF13456"/>
    </source>
</evidence>
<protein>
    <recommendedName>
        <fullName evidence="5">RNase H type-1 domain-containing protein</fullName>
    </recommendedName>
</protein>
<dbReference type="PANTHER" id="PTHR47074:SF11">
    <property type="entry name" value="REVERSE TRANSCRIPTASE-LIKE PROTEIN"/>
    <property type="match status" value="1"/>
</dbReference>
<dbReference type="InterPro" id="IPR012337">
    <property type="entry name" value="RNaseH-like_sf"/>
</dbReference>
<dbReference type="Proteomes" id="UP001341281">
    <property type="component" value="Chromosome 09"/>
</dbReference>
<dbReference type="Gene3D" id="3.30.420.10">
    <property type="entry name" value="Ribonuclease H-like superfamily/Ribonuclease H"/>
    <property type="match status" value="1"/>
</dbReference>
<dbReference type="Pfam" id="PF13966">
    <property type="entry name" value="zf-RVT"/>
    <property type="match status" value="1"/>
</dbReference>
<gene>
    <name evidence="3" type="ORF">U9M48_038901</name>
</gene>
<accession>A0AAQ3UII2</accession>
<reference evidence="3 4" key="1">
    <citation type="submission" date="2024-02" db="EMBL/GenBank/DDBJ databases">
        <title>High-quality chromosome-scale genome assembly of Pensacola bahiagrass (Paspalum notatum Flugge var. saurae).</title>
        <authorList>
            <person name="Vega J.M."/>
            <person name="Podio M."/>
            <person name="Orjuela J."/>
            <person name="Siena L.A."/>
            <person name="Pessino S.C."/>
            <person name="Combes M.C."/>
            <person name="Mariac C."/>
            <person name="Albertini E."/>
            <person name="Pupilli F."/>
            <person name="Ortiz J.P.A."/>
            <person name="Leblanc O."/>
        </authorList>
    </citation>
    <scope>NUCLEOTIDE SEQUENCE [LARGE SCALE GENOMIC DNA]</scope>
    <source>
        <strain evidence="3">R1</strain>
        <tissue evidence="3">Leaf</tissue>
    </source>
</reference>
<dbReference type="InterPro" id="IPR026960">
    <property type="entry name" value="RVT-Znf"/>
</dbReference>
<dbReference type="PANTHER" id="PTHR47074">
    <property type="entry name" value="BNAC02G40300D PROTEIN"/>
    <property type="match status" value="1"/>
</dbReference>
<dbReference type="InterPro" id="IPR002156">
    <property type="entry name" value="RNaseH_domain"/>
</dbReference>
<dbReference type="SUPFAM" id="SSF53098">
    <property type="entry name" value="Ribonuclease H-like"/>
    <property type="match status" value="1"/>
</dbReference>
<dbReference type="CDD" id="cd06222">
    <property type="entry name" value="RNase_H_like"/>
    <property type="match status" value="1"/>
</dbReference>
<keyword evidence="4" id="KW-1185">Reference proteome</keyword>
<dbReference type="GO" id="GO:0004523">
    <property type="term" value="F:RNA-DNA hybrid ribonuclease activity"/>
    <property type="evidence" value="ECO:0007669"/>
    <property type="project" value="InterPro"/>
</dbReference>
<dbReference type="Pfam" id="PF13456">
    <property type="entry name" value="RVT_3"/>
    <property type="match status" value="1"/>
</dbReference>
<evidence type="ECO:0000259" key="2">
    <source>
        <dbReference type="Pfam" id="PF13966"/>
    </source>
</evidence>
<feature type="domain" description="RNase H type-1" evidence="1">
    <location>
        <begin position="154"/>
        <end position="231"/>
    </location>
</feature>
<dbReference type="GO" id="GO:0003676">
    <property type="term" value="F:nucleic acid binding"/>
    <property type="evidence" value="ECO:0007669"/>
    <property type="project" value="InterPro"/>
</dbReference>
<dbReference type="InterPro" id="IPR052929">
    <property type="entry name" value="RNase_H-like_EbsB-rel"/>
</dbReference>
<organism evidence="3 4">
    <name type="scientific">Paspalum notatum var. saurae</name>
    <dbReference type="NCBI Taxonomy" id="547442"/>
    <lineage>
        <taxon>Eukaryota</taxon>
        <taxon>Viridiplantae</taxon>
        <taxon>Streptophyta</taxon>
        <taxon>Embryophyta</taxon>
        <taxon>Tracheophyta</taxon>
        <taxon>Spermatophyta</taxon>
        <taxon>Magnoliopsida</taxon>
        <taxon>Liliopsida</taxon>
        <taxon>Poales</taxon>
        <taxon>Poaceae</taxon>
        <taxon>PACMAD clade</taxon>
        <taxon>Panicoideae</taxon>
        <taxon>Andropogonodae</taxon>
        <taxon>Paspaleae</taxon>
        <taxon>Paspalinae</taxon>
        <taxon>Paspalum</taxon>
    </lineage>
</organism>
<evidence type="ECO:0000313" key="3">
    <source>
        <dbReference type="EMBL" id="WVZ92865.1"/>
    </source>
</evidence>
<dbReference type="AlphaFoldDB" id="A0AAQ3UII2"/>